<evidence type="ECO:0000313" key="17">
    <source>
        <dbReference type="Proteomes" id="UP000005408"/>
    </source>
</evidence>
<comment type="similarity">
    <text evidence="2 13">Belongs to the InsP3 receptor family.</text>
</comment>
<feature type="compositionally biased region" description="Basic and acidic residues" evidence="14">
    <location>
        <begin position="2860"/>
        <end position="2873"/>
    </location>
</feature>
<dbReference type="InterPro" id="IPR000493">
    <property type="entry name" value="InsP3_rcpt"/>
</dbReference>
<dbReference type="SMART" id="SM00472">
    <property type="entry name" value="MIR"/>
    <property type="match status" value="2"/>
</dbReference>
<feature type="transmembrane region" description="Helical" evidence="13">
    <location>
        <begin position="2355"/>
        <end position="2382"/>
    </location>
</feature>
<keyword evidence="6 13" id="KW-0256">Endoplasmic reticulum</keyword>
<evidence type="ECO:0000256" key="4">
    <source>
        <dbReference type="ARBA" id="ARBA00022692"/>
    </source>
</evidence>
<evidence type="ECO:0000256" key="9">
    <source>
        <dbReference type="ARBA" id="ARBA00023136"/>
    </source>
</evidence>
<dbReference type="Gene3D" id="2.80.10.50">
    <property type="match status" value="2"/>
</dbReference>
<dbReference type="SUPFAM" id="SSF100909">
    <property type="entry name" value="IP3 receptor type 1 binding core, domain 2"/>
    <property type="match status" value="1"/>
</dbReference>
<dbReference type="PRINTS" id="PR00779">
    <property type="entry name" value="INSP3RECEPTR"/>
</dbReference>
<dbReference type="Gene3D" id="1.10.287.70">
    <property type="match status" value="1"/>
</dbReference>
<dbReference type="InterPro" id="IPR013662">
    <property type="entry name" value="RIH_assoc-dom"/>
</dbReference>
<dbReference type="Pfam" id="PF00520">
    <property type="entry name" value="Ion_trans"/>
    <property type="match status" value="1"/>
</dbReference>
<protein>
    <recommendedName>
        <fullName evidence="13">Inositol 1,4,5-trisphosphate receptor</fullName>
    </recommendedName>
</protein>
<dbReference type="Proteomes" id="UP000005408">
    <property type="component" value="Unassembled WGS sequence"/>
</dbReference>
<keyword evidence="9 13" id="KW-0472">Membrane</keyword>
<dbReference type="EnsemblMetazoa" id="G22035.1">
    <property type="protein sequence ID" value="G22035.1:cds"/>
    <property type="gene ID" value="G22035"/>
</dbReference>
<dbReference type="Pfam" id="PF08709">
    <property type="entry name" value="Ins145_P3_rec"/>
    <property type="match status" value="1"/>
</dbReference>
<accession>A0A8W8K1L7</accession>
<feature type="transmembrane region" description="Helical" evidence="13">
    <location>
        <begin position="2219"/>
        <end position="2241"/>
    </location>
</feature>
<evidence type="ECO:0000313" key="16">
    <source>
        <dbReference type="EnsemblMetazoa" id="G22035.1:cds"/>
    </source>
</evidence>
<evidence type="ECO:0000256" key="1">
    <source>
        <dbReference type="ARBA" id="ARBA00004477"/>
    </source>
</evidence>
<dbReference type="GO" id="GO:0005789">
    <property type="term" value="C:endoplasmic reticulum membrane"/>
    <property type="evidence" value="ECO:0007669"/>
    <property type="project" value="UniProtKB-SubCell"/>
</dbReference>
<keyword evidence="13" id="KW-0107">Calcium channel</keyword>
<feature type="transmembrane region" description="Helical" evidence="13">
    <location>
        <begin position="2403"/>
        <end position="2425"/>
    </location>
</feature>
<keyword evidence="10 13" id="KW-0675">Receptor</keyword>
<dbReference type="InterPro" id="IPR015925">
    <property type="entry name" value="Ryanodine_IP3_receptor"/>
</dbReference>
<keyword evidence="13" id="KW-0109">Calcium transport</keyword>
<keyword evidence="7 13" id="KW-1133">Transmembrane helix</keyword>
<comment type="domain">
    <text evidence="13">The receptor contains a calcium channel in its C-terminal extremity. Its large N-terminal cytoplasmic region has the ligand-binding site in the N-terminus and modulatory sites in the middle portion immediately upstream of the channel region.</text>
</comment>
<organism evidence="16 17">
    <name type="scientific">Magallana gigas</name>
    <name type="common">Pacific oyster</name>
    <name type="synonym">Crassostrea gigas</name>
    <dbReference type="NCBI Taxonomy" id="29159"/>
    <lineage>
        <taxon>Eukaryota</taxon>
        <taxon>Metazoa</taxon>
        <taxon>Spiralia</taxon>
        <taxon>Lophotrochozoa</taxon>
        <taxon>Mollusca</taxon>
        <taxon>Bivalvia</taxon>
        <taxon>Autobranchia</taxon>
        <taxon>Pteriomorphia</taxon>
        <taxon>Ostreida</taxon>
        <taxon>Ostreoidea</taxon>
        <taxon>Ostreidae</taxon>
        <taxon>Magallana</taxon>
    </lineage>
</organism>
<comment type="function">
    <text evidence="13">Receptor for inositol 1,4,5-trisphosphate, a second messenger that mediates the release of intracellular calcium.</text>
</comment>
<feature type="region of interest" description="Disordered" evidence="14">
    <location>
        <begin position="2739"/>
        <end position="2905"/>
    </location>
</feature>
<dbReference type="InterPro" id="IPR014821">
    <property type="entry name" value="Ins145_P3_rcpt"/>
</dbReference>
<feature type="transmembrane region" description="Helical" evidence="13">
    <location>
        <begin position="2283"/>
        <end position="2305"/>
    </location>
</feature>
<dbReference type="PROSITE" id="PS50919">
    <property type="entry name" value="MIR"/>
    <property type="match status" value="1"/>
</dbReference>
<keyword evidence="17" id="KW-1185">Reference proteome</keyword>
<dbReference type="CDD" id="cd23280">
    <property type="entry name" value="beta-trefoil_MIR_itr-1-like"/>
    <property type="match status" value="1"/>
</dbReference>
<feature type="region of interest" description="Disordered" evidence="14">
    <location>
        <begin position="2648"/>
        <end position="2717"/>
    </location>
</feature>
<dbReference type="PANTHER" id="PTHR13715">
    <property type="entry name" value="RYANODINE RECEPTOR AND IP3 RECEPTOR"/>
    <property type="match status" value="1"/>
</dbReference>
<keyword evidence="4 13" id="KW-0812">Transmembrane</keyword>
<evidence type="ECO:0000259" key="15">
    <source>
        <dbReference type="PROSITE" id="PS50919"/>
    </source>
</evidence>
<dbReference type="Pfam" id="PF02815">
    <property type="entry name" value="MIR"/>
    <property type="match status" value="1"/>
</dbReference>
<dbReference type="SUPFAM" id="SSF82109">
    <property type="entry name" value="MIR domain"/>
    <property type="match status" value="1"/>
</dbReference>
<dbReference type="Gene3D" id="1.25.10.30">
    <property type="entry name" value="IP3 receptor type 1 binding core, RIH domain"/>
    <property type="match status" value="1"/>
</dbReference>
<feature type="transmembrane region" description="Helical" evidence="13">
    <location>
        <begin position="2476"/>
        <end position="2499"/>
    </location>
</feature>
<comment type="subunit">
    <text evidence="13">Homotetramer.</text>
</comment>
<dbReference type="PANTHER" id="PTHR13715:SF99">
    <property type="entry name" value="INOSITOL 1,4,5-TRISPHOSPHATE RECEPTOR-LIKE PROTEIN A"/>
    <property type="match status" value="1"/>
</dbReference>
<keyword evidence="11 13" id="KW-1071">Ligand-gated ion channel</keyword>
<evidence type="ECO:0000256" key="5">
    <source>
        <dbReference type="ARBA" id="ARBA00022737"/>
    </source>
</evidence>
<feature type="compositionally biased region" description="Pro residues" evidence="14">
    <location>
        <begin position="2679"/>
        <end position="2692"/>
    </location>
</feature>
<dbReference type="InterPro" id="IPR035910">
    <property type="entry name" value="RyR/IP3R_RIH_dom_sf"/>
</dbReference>
<dbReference type="GO" id="GO:0005220">
    <property type="term" value="F:inositol 1,4,5-trisphosphate-gated calcium channel activity"/>
    <property type="evidence" value="ECO:0007669"/>
    <property type="project" value="UniProtKB-UniRule"/>
</dbReference>
<keyword evidence="8 13" id="KW-0406">Ion transport</keyword>
<evidence type="ECO:0000256" key="10">
    <source>
        <dbReference type="ARBA" id="ARBA00023170"/>
    </source>
</evidence>
<keyword evidence="5" id="KW-0677">Repeat</keyword>
<feature type="region of interest" description="Disordered" evidence="14">
    <location>
        <begin position="1795"/>
        <end position="1832"/>
    </location>
</feature>
<dbReference type="InterPro" id="IPR036300">
    <property type="entry name" value="MIR_dom_sf"/>
</dbReference>
<dbReference type="GO" id="GO:0051209">
    <property type="term" value="P:release of sequestered calcium ion into cytosol"/>
    <property type="evidence" value="ECO:0007669"/>
    <property type="project" value="UniProtKB-UniRule"/>
</dbReference>
<evidence type="ECO:0000256" key="3">
    <source>
        <dbReference type="ARBA" id="ARBA00022448"/>
    </source>
</evidence>
<evidence type="ECO:0000256" key="11">
    <source>
        <dbReference type="ARBA" id="ARBA00023286"/>
    </source>
</evidence>
<keyword evidence="12 13" id="KW-0407">Ion channel</keyword>
<dbReference type="Pfam" id="PF08454">
    <property type="entry name" value="RIH_assoc"/>
    <property type="match status" value="1"/>
</dbReference>
<feature type="compositionally biased region" description="Basic residues" evidence="14">
    <location>
        <begin position="1797"/>
        <end position="1824"/>
    </location>
</feature>
<feature type="region of interest" description="Disordered" evidence="14">
    <location>
        <begin position="2619"/>
        <end position="2638"/>
    </location>
</feature>
<feature type="compositionally biased region" description="Basic and acidic residues" evidence="14">
    <location>
        <begin position="2891"/>
        <end position="2905"/>
    </location>
</feature>
<feature type="compositionally biased region" description="Low complexity" evidence="14">
    <location>
        <begin position="2666"/>
        <end position="2678"/>
    </location>
</feature>
<evidence type="ECO:0000256" key="7">
    <source>
        <dbReference type="ARBA" id="ARBA00022989"/>
    </source>
</evidence>
<keyword evidence="3 13" id="KW-0813">Transport</keyword>
<evidence type="ECO:0000256" key="8">
    <source>
        <dbReference type="ARBA" id="ARBA00023065"/>
    </source>
</evidence>
<sequence>MALLSSTTAGDYLCIGDSIALYSVETEGYVYSLQSSSVHNGLNIYINQEREKPTKIPNSQAVVFEICIQNRYKLTKKLRKLMAAQNAEMTSSTMDLTACVKEQDKILMAQAKHAAEAENADNAAEQKRQMNKRVRYGEIVQLKHVFTNKYVHMCTSQTSQQDKNNMMVMLNEFNAKNAQFRILPQYKVKSEGEVVQIYDQIVFESIKSPGHFFHASCPFQIDHCTFGSEVNLGVERSGFTLVRYHKGISEHDQYVRGGSVVRLFHKELEAYMVAEGLFDDEVTEDVHFRIRVMDQHKPRTLSPPTSGNTFWQIEAENSILNGDVLRWEQQVRLRHMTTRKYLCIDGTTEISLTDDNEDPRTVFRLYSVLSERDEINFESYCRIEHVLSGFWLHALKDEDYIRKKFRDMDASTDQSLKGLMWDSAQVRKVAASGESQYDDAFTIQRVEKCQVDEFNYVAGMVPFLLNLVKDREANIVLNAKKTHIVLTAMTDLRKFMVIKDVPCKNRQKLMRNLRVIDLLVKILQCPLDGAVDEMNLIQVFKEAYEILYTYMIGKSRKNALYFAKYIEFFQTQFTQKGGIGLNVAQMIVELIRDKRKIVDRITHDQIDEFIGLLQKTQNYRFLDLLHVLCVCDDIAIPNNQSYIVKRWMQVEQGKGIFLTARGQDINRQPNILYITTDHGRSWTALHEFVNSECECYDKDKHDFLIHQLNLYKALCYGRNDYSINMITKELRYLTWEEAFLSLRSDILPEAIRAKYCDLTTSLFVDVGNNYSVLDHPNICFVYEYVGSKDEEKSQGDFVVKELVAIFPVLRDWIAEFLLDNKFMIASEVGHNMLIEQVVRLLYHLVKFGYYLDSEDVENLLPPLLQLLDGRKDYPYPKDKDKGYSKEAQKEVYKYQVLQRYEQNPETEAIVNAKFQVLEVLDLLLTYQRNSRLQSFVNKFKVSETCCKEHKTEVLLPMLFDDFDPHSQSKRAMKMQRKINKELRNMFNESAIFELELLTKILIDLSNYKYNKMITKSLNILNKLYSSKTNMFKLSSKAQILLTQDSARVHREVLKSMPILRRLARAKLDEQQVKLMGDILDDLAEFCHLPMTPDEPHPMNQNILISNGLLNILFDILTQDIDSKLLTQYGGMQDIFKKTLHLLKLLSRENERVQLHLFERIDILLDVRIVESDLAISLKEVFMGNPNTCLKISPRQIQKIVFRAAEMQDRAPEFLDLLGMVVKVTGTDLTLKRNQAYVMKYIMQNYKKVAYVLDLPLEEKEQILTNARRLSSLRYYLSLLELLSLCAEGENMFIESLCQTILPMDDLLWVLNNPNVDNVYKKPFLACLHHVYLKNGSSGVETSAGEMPHHEESLPRGFTYSLSWDLWDYMSNLSIEMNRLTDSIKEDPDKIAIHLKTAPERSGAASAPDFESAAYGSVLYFLEAVLPFLEAFYHDFYFPDQAAHGNEIDETDHIAKAVTMFSETVGPLLYKPNHMKNIVNAMTVIVPISNMPNSNVDHVLDRFSSGVTVEDTSCAVRRGNIEYYAEEIEINGKFRTFAKNAAIVFAGHNTVTAQLKIKSAREYTDLGGNEEIPLGEEFQSLVKRFVNQNEKKPEKRYEGACILIEQLNISSIKKRMTEKAMQEMDELNIKCLQVLRSIVHNEERKMPEDWATRTTEPAVKKILKHIAGIQNLYDKKGAMKKCLPHLATRCEDVAKEVLGFLCIMLFNANTSVQHSMLEYFLSTREEVFFMAVRDRMALSTNSIKEKRSLQAQMDAKKKTSSEAFSHKTRKDFPVSVLALKQIQGYEDALRQQRLAGWSRKKHTMHSKSKKKRKVSKERKVQRKQGKVKDSATNGLKKEVSFAPPVTKEDQALMLAQEHETEMVAIRVEDPEPDIVMPEPEVKEEEEESLEYRNDGYIELVLKVMARMCDGQNHQLQDYLREQPDNVKSFNIIGEVTRFLNVVYSNINGKNIELVIQLFETMNEFTAGNQDNRVVIFDNKIIDYINFILRAAEFQSCPTEKVLGLRESIANLILSLIEENGPGKTDISLEVKDTLDKKAIIGLMTECYEMHQPDKKKIEELKNISLGIDALPTQSTMKSLSQAQSFFKGMRKQKDELADVYMDVGFRFYLILARMFDIDIKLAEYIKLDLLQQKAINFYRKNCQSIEIVKDDELQKVNFRVKNKRVMREEVKEMLKWNVDRSSPSNKIRELMEWTKDIMKDIAYQRHILSNPIAICLTKGWLIWNHIVTILSFAINILMLVTWQAKASLASSSVKELMHNTTAIPDIVRDPIPVISTLTDAEYQLALFSLGGMHNFFTTLVVVSYFLGNHPRLPHFRSIFKSIKKTCSRDKKDEDDDDKKNKHESKLDAKFFSFTTFYYLGFLALSIAGTMYHGYFFAFHLLNIVNNNQLLSGVIKAVTQNGRSLIWVAILGLVVFYLYGIISFAMMRSMFDPDDYLYCASLWECTITVIRYGLIGDMFENVNAHRSEASFYKFGLVVIYHISFFIFVSTIGLNIIFGIIVDTFSELRDLKWTAEADMRDTCFICSRNSYDFEHHGKGFDHHVRFEHNMWSYIFFFIHLHGTKVNDYTALEMFVHKLLLKENYDFFPLDRALSLAGMGKDSTETKIDDLLYHVTSIVDKQRKEELEKKRNEERVRQKAWEQRHRLGSFRRRAKLPVPADEEAEPSVPTTQSEEQTTTTGPAPTPTPAQQPPSSIPPGQYLRPVYPTTGQLSGRATPGRRLSDVGLATSMLGRSDLLQPSVTSGFLSRQDRRTSITSRSGSPVRFDQFRRRSPSRYEDDDDHVGSPSRWDDRARSPSRSRLGSDAEMRGFTPSPLSRRDTMIAPSAMSPRWGDSLSTSPRASMAFFPDSDPILPPPSYMSRRSSMDRRGSDFRPESIEGPAYPMQEYEPQDDVDSSHSGDYGRRDSRF</sequence>
<dbReference type="InterPro" id="IPR005821">
    <property type="entry name" value="Ion_trans_dom"/>
</dbReference>
<evidence type="ECO:0000256" key="14">
    <source>
        <dbReference type="SAM" id="MobiDB-lite"/>
    </source>
</evidence>
<evidence type="ECO:0000256" key="12">
    <source>
        <dbReference type="ARBA" id="ARBA00023303"/>
    </source>
</evidence>
<evidence type="ECO:0000256" key="6">
    <source>
        <dbReference type="ARBA" id="ARBA00022824"/>
    </source>
</evidence>
<dbReference type="GO" id="GO:0070679">
    <property type="term" value="F:inositol 1,4,5 trisphosphate binding"/>
    <property type="evidence" value="ECO:0007669"/>
    <property type="project" value="UniProtKB-UniRule"/>
</dbReference>
<proteinExistence type="inferred from homology"/>
<evidence type="ECO:0000256" key="2">
    <source>
        <dbReference type="ARBA" id="ARBA00009453"/>
    </source>
</evidence>
<dbReference type="InterPro" id="IPR016093">
    <property type="entry name" value="MIR_motif"/>
</dbReference>
<reference evidence="16" key="1">
    <citation type="submission" date="2022-08" db="UniProtKB">
        <authorList>
            <consortium name="EnsemblMetazoa"/>
        </authorList>
    </citation>
    <scope>IDENTIFICATION</scope>
    <source>
        <strain evidence="16">05x7-T-G4-1.051#20</strain>
    </source>
</reference>
<comment type="subcellular location">
    <subcellularLocation>
        <location evidence="1 13">Endoplasmic reticulum membrane</location>
        <topology evidence="1 13">Multi-pass membrane protein</topology>
    </subcellularLocation>
</comment>
<evidence type="ECO:0000256" key="13">
    <source>
        <dbReference type="RuleBase" id="RU368044"/>
    </source>
</evidence>
<name>A0A8W8K1L7_MAGGI</name>
<dbReference type="Pfam" id="PF01365">
    <property type="entry name" value="RYDR_ITPR"/>
    <property type="match status" value="1"/>
</dbReference>
<feature type="domain" description="MIR" evidence="15">
    <location>
        <begin position="131"/>
        <end position="185"/>
    </location>
</feature>
<keyword evidence="13" id="KW-0106">Calcium</keyword>
<dbReference type="InterPro" id="IPR000699">
    <property type="entry name" value="RIH_dom"/>
</dbReference>